<dbReference type="Proteomes" id="UP001481872">
    <property type="component" value="Unassembled WGS sequence"/>
</dbReference>
<protein>
    <submittedName>
        <fullName evidence="3">Zinc ribbon domain-containing protein</fullName>
    </submittedName>
</protein>
<dbReference type="InterPro" id="IPR026870">
    <property type="entry name" value="Zinc_ribbon_dom"/>
</dbReference>
<keyword evidence="1" id="KW-0812">Transmembrane</keyword>
<keyword evidence="1" id="KW-1133">Transmembrane helix</keyword>
<proteinExistence type="predicted"/>
<feature type="transmembrane region" description="Helical" evidence="1">
    <location>
        <begin position="81"/>
        <end position="108"/>
    </location>
</feature>
<feature type="transmembrane region" description="Helical" evidence="1">
    <location>
        <begin position="129"/>
        <end position="150"/>
    </location>
</feature>
<evidence type="ECO:0000259" key="2">
    <source>
        <dbReference type="Pfam" id="PF13240"/>
    </source>
</evidence>
<gene>
    <name evidence="3" type="ORF">AAA081_01695</name>
</gene>
<feature type="domain" description="Zinc-ribbon" evidence="2">
    <location>
        <begin position="2"/>
        <end position="24"/>
    </location>
</feature>
<evidence type="ECO:0000313" key="3">
    <source>
        <dbReference type="EMBL" id="MEQ3353017.1"/>
    </source>
</evidence>
<keyword evidence="4" id="KW-1185">Reference proteome</keyword>
<reference evidence="3 4" key="1">
    <citation type="submission" date="2024-04" db="EMBL/GenBank/DDBJ databases">
        <title>Human intestinal bacterial collection.</title>
        <authorList>
            <person name="Pauvert C."/>
            <person name="Hitch T.C.A."/>
            <person name="Clavel T."/>
        </authorList>
    </citation>
    <scope>NUCLEOTIDE SEQUENCE [LARGE SCALE GENOMIC DNA]</scope>
    <source>
        <strain evidence="3 4">CLA-SR-H026</strain>
    </source>
</reference>
<evidence type="ECO:0000256" key="1">
    <source>
        <dbReference type="SAM" id="Phobius"/>
    </source>
</evidence>
<dbReference type="RefSeq" id="WP_349053426.1">
    <property type="nucleotide sequence ID" value="NZ_JBBNPS010000003.1"/>
</dbReference>
<dbReference type="Pfam" id="PF13240">
    <property type="entry name" value="Zn_Ribbon_1"/>
    <property type="match status" value="1"/>
</dbReference>
<accession>A0ABV1J702</accession>
<sequence>MFCTHCGHELSPEDKFCTGCGAPVDGPEPSYKEDQTRPLQSAPAAYDNGAQADRASRQVPGRFNWGAFSLTLIWGIGNRCYITLLCLVPIVGFVMPFVAGFKGNAWAYENNRYRNMEEFSQVQDTWNRAGFVCFIAQLLIGGFWLFFVLLSGLNLFTAPVLGDI</sequence>
<evidence type="ECO:0000313" key="4">
    <source>
        <dbReference type="Proteomes" id="UP001481872"/>
    </source>
</evidence>
<comment type="caution">
    <text evidence="3">The sequence shown here is derived from an EMBL/GenBank/DDBJ whole genome shotgun (WGS) entry which is preliminary data.</text>
</comment>
<name>A0ABV1J702_9FIRM</name>
<keyword evidence="1" id="KW-0472">Membrane</keyword>
<organism evidence="3 4">
    <name type="scientific">Aedoeadaptatus acetigenes</name>
    <dbReference type="NCBI Taxonomy" id="2981723"/>
    <lineage>
        <taxon>Bacteria</taxon>
        <taxon>Bacillati</taxon>
        <taxon>Bacillota</taxon>
        <taxon>Tissierellia</taxon>
        <taxon>Tissierellales</taxon>
        <taxon>Peptoniphilaceae</taxon>
        <taxon>Aedoeadaptatus</taxon>
    </lineage>
</organism>
<dbReference type="EMBL" id="JBBNPS010000003">
    <property type="protein sequence ID" value="MEQ3353017.1"/>
    <property type="molecule type" value="Genomic_DNA"/>
</dbReference>